<gene>
    <name evidence="1" type="ORF">S01H1_84376</name>
</gene>
<reference evidence="1" key="1">
    <citation type="journal article" date="2014" name="Front. Microbiol.">
        <title>High frequency of phylogenetically diverse reductive dehalogenase-homologous genes in deep subseafloor sedimentary metagenomes.</title>
        <authorList>
            <person name="Kawai M."/>
            <person name="Futagami T."/>
            <person name="Toyoda A."/>
            <person name="Takaki Y."/>
            <person name="Nishi S."/>
            <person name="Hori S."/>
            <person name="Arai W."/>
            <person name="Tsubouchi T."/>
            <person name="Morono Y."/>
            <person name="Uchiyama I."/>
            <person name="Ito T."/>
            <person name="Fujiyama A."/>
            <person name="Inagaki F."/>
            <person name="Takami H."/>
        </authorList>
    </citation>
    <scope>NUCLEOTIDE SEQUENCE</scope>
    <source>
        <strain evidence="1">Expedition CK06-06</strain>
    </source>
</reference>
<accession>X0Y037</accession>
<protein>
    <submittedName>
        <fullName evidence="1">Uncharacterized protein</fullName>
    </submittedName>
</protein>
<sequence length="54" mass="5855">MKNRAVVKKANGLEAISPSPPFKYTGNSRSGGSYGKPLLWSMGAATPVLRRNYE</sequence>
<dbReference type="AlphaFoldDB" id="X0Y037"/>
<dbReference type="EMBL" id="BARS01057586">
    <property type="protein sequence ID" value="GAG42168.1"/>
    <property type="molecule type" value="Genomic_DNA"/>
</dbReference>
<evidence type="ECO:0000313" key="1">
    <source>
        <dbReference type="EMBL" id="GAG42168.1"/>
    </source>
</evidence>
<comment type="caution">
    <text evidence="1">The sequence shown here is derived from an EMBL/GenBank/DDBJ whole genome shotgun (WGS) entry which is preliminary data.</text>
</comment>
<name>X0Y037_9ZZZZ</name>
<proteinExistence type="predicted"/>
<organism evidence="1">
    <name type="scientific">marine sediment metagenome</name>
    <dbReference type="NCBI Taxonomy" id="412755"/>
    <lineage>
        <taxon>unclassified sequences</taxon>
        <taxon>metagenomes</taxon>
        <taxon>ecological metagenomes</taxon>
    </lineage>
</organism>